<dbReference type="Pfam" id="PF02388">
    <property type="entry name" value="FemAB"/>
    <property type="match status" value="1"/>
</dbReference>
<feature type="coiled-coil region" evidence="7">
    <location>
        <begin position="238"/>
        <end position="291"/>
    </location>
</feature>
<proteinExistence type="inferred from homology"/>
<keyword evidence="2 8" id="KW-0808">Transferase</keyword>
<evidence type="ECO:0000256" key="2">
    <source>
        <dbReference type="ARBA" id="ARBA00022679"/>
    </source>
</evidence>
<dbReference type="GO" id="GO:0008360">
    <property type="term" value="P:regulation of cell shape"/>
    <property type="evidence" value="ECO:0007669"/>
    <property type="project" value="UniProtKB-KW"/>
</dbReference>
<dbReference type="KEGG" id="saco:SAME_01700"/>
<dbReference type="GO" id="GO:0071555">
    <property type="term" value="P:cell wall organization"/>
    <property type="evidence" value="ECO:0007669"/>
    <property type="project" value="UniProtKB-KW"/>
</dbReference>
<name>A0A239XBR4_STRAI</name>
<organism evidence="8 9">
    <name type="scientific">Streptococcus acidominimus</name>
    <dbReference type="NCBI Taxonomy" id="1326"/>
    <lineage>
        <taxon>Bacteria</taxon>
        <taxon>Bacillati</taxon>
        <taxon>Bacillota</taxon>
        <taxon>Bacilli</taxon>
        <taxon>Lactobacillales</taxon>
        <taxon>Streptococcaceae</taxon>
        <taxon>Streptococcus</taxon>
    </lineage>
</organism>
<keyword evidence="6" id="KW-0961">Cell wall biogenesis/degradation</keyword>
<dbReference type="OrthoDB" id="2173585at2"/>
<evidence type="ECO:0000313" key="9">
    <source>
        <dbReference type="Proteomes" id="UP000215144"/>
    </source>
</evidence>
<sequence>MTYSVKIGISPEEHDQFVINHPLTNLLQSSSWAKIKESWGNDRIGFYDNDTLVAVASVLVQPLPLGFTMIYIPRGPVMDYGNKELLAFVIEHLKKYGKKKKALFIKCDPFILLADHQVDEESNEKTFGQQVINNLIDAGAEWTGRTEDLAQNIQPRFQANIYADAFSEAALPKKIRQSIRTSRNKGVEIIFGGMDLVDDFAKLMKKTEDRKQIHLRGKDYYQKLLETYGDQAFITMATVNLQERLELIQENLKAALKLQESFTEETRQNKVKSTENDIKRYQKDIAFFKDKLSKGQEIVPLAATLSLNYGQTSENIYAGMDENYRQFNAPLLTWFETAQHAFEKGARWQNMGGIENKLDGGLYQFKSKFNPMIEEFIGEFNIPVNPLLYRLSNIAYTLRKKLRSKH</sequence>
<dbReference type="PANTHER" id="PTHR36174">
    <property type="entry name" value="LIPID II:GLYCINE GLYCYLTRANSFERASE"/>
    <property type="match status" value="1"/>
</dbReference>
<reference evidence="8 9" key="1">
    <citation type="submission" date="2017-06" db="EMBL/GenBank/DDBJ databases">
        <authorList>
            <consortium name="Pathogen Informatics"/>
        </authorList>
    </citation>
    <scope>NUCLEOTIDE SEQUENCE [LARGE SCALE GENOMIC DNA]</scope>
    <source>
        <strain evidence="8 9">NCTC11291</strain>
    </source>
</reference>
<dbReference type="PANTHER" id="PTHR36174:SF1">
    <property type="entry name" value="LIPID II:GLYCINE GLYCYLTRANSFERASE"/>
    <property type="match status" value="1"/>
</dbReference>
<evidence type="ECO:0000256" key="7">
    <source>
        <dbReference type="SAM" id="Coils"/>
    </source>
</evidence>
<keyword evidence="3" id="KW-0133">Cell shape</keyword>
<dbReference type="InterPro" id="IPR003447">
    <property type="entry name" value="FEMABX"/>
</dbReference>
<dbReference type="EMBL" id="LT906454">
    <property type="protein sequence ID" value="SNV43474.1"/>
    <property type="molecule type" value="Genomic_DNA"/>
</dbReference>
<dbReference type="GO" id="GO:0009252">
    <property type="term" value="P:peptidoglycan biosynthetic process"/>
    <property type="evidence" value="ECO:0007669"/>
    <property type="project" value="UniProtKB-KW"/>
</dbReference>
<dbReference type="Proteomes" id="UP000215144">
    <property type="component" value="Chromosome 1"/>
</dbReference>
<evidence type="ECO:0000256" key="6">
    <source>
        <dbReference type="ARBA" id="ARBA00023316"/>
    </source>
</evidence>
<protein>
    <submittedName>
        <fullName evidence="8">MurM protein</fullName>
        <ecNumber evidence="8">2.3.2.16</ecNumber>
    </submittedName>
</protein>
<dbReference type="Gene3D" id="3.40.630.30">
    <property type="match status" value="2"/>
</dbReference>
<evidence type="ECO:0000256" key="3">
    <source>
        <dbReference type="ARBA" id="ARBA00022960"/>
    </source>
</evidence>
<dbReference type="RefSeq" id="WP_095123204.1">
    <property type="nucleotide sequence ID" value="NZ_LT906454.1"/>
</dbReference>
<dbReference type="SUPFAM" id="SSF55729">
    <property type="entry name" value="Acyl-CoA N-acyltransferases (Nat)"/>
    <property type="match status" value="2"/>
</dbReference>
<dbReference type="EC" id="2.3.2.16" evidence="8"/>
<dbReference type="InterPro" id="IPR016181">
    <property type="entry name" value="Acyl_CoA_acyltransferase"/>
</dbReference>
<evidence type="ECO:0000313" key="8">
    <source>
        <dbReference type="EMBL" id="SNV43474.1"/>
    </source>
</evidence>
<dbReference type="GO" id="GO:0016755">
    <property type="term" value="F:aminoacyltransferase activity"/>
    <property type="evidence" value="ECO:0007669"/>
    <property type="project" value="InterPro"/>
</dbReference>
<keyword evidence="5 8" id="KW-0012">Acyltransferase</keyword>
<accession>A0A239XBR4</accession>
<gene>
    <name evidence="8" type="primary">murM</name>
    <name evidence="8" type="ORF">SAMEA4504048_01700</name>
</gene>
<keyword evidence="4" id="KW-0573">Peptidoglycan synthesis</keyword>
<evidence type="ECO:0000256" key="1">
    <source>
        <dbReference type="ARBA" id="ARBA00009943"/>
    </source>
</evidence>
<dbReference type="PROSITE" id="PS51191">
    <property type="entry name" value="FEMABX"/>
    <property type="match status" value="1"/>
</dbReference>
<dbReference type="Gene3D" id="1.20.58.90">
    <property type="match status" value="1"/>
</dbReference>
<evidence type="ECO:0000256" key="5">
    <source>
        <dbReference type="ARBA" id="ARBA00023315"/>
    </source>
</evidence>
<keyword evidence="7" id="KW-0175">Coiled coil</keyword>
<comment type="similarity">
    <text evidence="1">Belongs to the FemABX family.</text>
</comment>
<dbReference type="InterPro" id="IPR050644">
    <property type="entry name" value="PG_Glycine_Bridge_Synth"/>
</dbReference>
<dbReference type="AlphaFoldDB" id="A0A239XBR4"/>
<evidence type="ECO:0000256" key="4">
    <source>
        <dbReference type="ARBA" id="ARBA00022984"/>
    </source>
</evidence>